<proteinExistence type="predicted"/>
<evidence type="ECO:0000313" key="2">
    <source>
        <dbReference type="Proteomes" id="UP000026915"/>
    </source>
</evidence>
<evidence type="ECO:0000313" key="1">
    <source>
        <dbReference type="EMBL" id="EOY24240.1"/>
    </source>
</evidence>
<dbReference type="AlphaFoldDB" id="A0A061G331"/>
<dbReference type="Gramene" id="EOY24240">
    <property type="protein sequence ID" value="EOY24240"/>
    <property type="gene ID" value="TCM_015904"/>
</dbReference>
<dbReference type="Proteomes" id="UP000026915">
    <property type="component" value="Chromosome 3"/>
</dbReference>
<gene>
    <name evidence="1" type="ORF">TCM_015904</name>
</gene>
<reference evidence="1 2" key="1">
    <citation type="journal article" date="2013" name="Genome Biol.">
        <title>The genome sequence of the most widely cultivated cacao type and its use to identify candidate genes regulating pod color.</title>
        <authorList>
            <person name="Motamayor J.C."/>
            <person name="Mockaitis K."/>
            <person name="Schmutz J."/>
            <person name="Haiminen N."/>
            <person name="Iii D.L."/>
            <person name="Cornejo O."/>
            <person name="Findley S.D."/>
            <person name="Zheng P."/>
            <person name="Utro F."/>
            <person name="Royaert S."/>
            <person name="Saski C."/>
            <person name="Jenkins J."/>
            <person name="Podicheti R."/>
            <person name="Zhao M."/>
            <person name="Scheffler B.E."/>
            <person name="Stack J.C."/>
            <person name="Feltus F.A."/>
            <person name="Mustiga G.M."/>
            <person name="Amores F."/>
            <person name="Phillips W."/>
            <person name="Marelli J.P."/>
            <person name="May G.D."/>
            <person name="Shapiro H."/>
            <person name="Ma J."/>
            <person name="Bustamante C.D."/>
            <person name="Schnell R.J."/>
            <person name="Main D."/>
            <person name="Gilbert D."/>
            <person name="Parida L."/>
            <person name="Kuhn D.N."/>
        </authorList>
    </citation>
    <scope>NUCLEOTIDE SEQUENCE [LARGE SCALE GENOMIC DNA]</scope>
    <source>
        <strain evidence="2">cv. Matina 1-6</strain>
    </source>
</reference>
<name>A0A061G331_THECC</name>
<sequence>MSSSEKLMLTKGIDLLLSNGGAQVLNMYACNIVSPQSILSKYNIWPTQSLHSKIFWISAMLCILSGHVLHEDYSKQLLRPSKMIGFTCKEIRTKMIGFNCKEIRIGFNCKEIRIGFNCKELRTKMIGFNCKEIRTDPQFPN</sequence>
<accession>A0A061G331</accession>
<organism evidence="1 2">
    <name type="scientific">Theobroma cacao</name>
    <name type="common">Cacao</name>
    <name type="synonym">Cocoa</name>
    <dbReference type="NCBI Taxonomy" id="3641"/>
    <lineage>
        <taxon>Eukaryota</taxon>
        <taxon>Viridiplantae</taxon>
        <taxon>Streptophyta</taxon>
        <taxon>Embryophyta</taxon>
        <taxon>Tracheophyta</taxon>
        <taxon>Spermatophyta</taxon>
        <taxon>Magnoliopsida</taxon>
        <taxon>eudicotyledons</taxon>
        <taxon>Gunneridae</taxon>
        <taxon>Pentapetalae</taxon>
        <taxon>rosids</taxon>
        <taxon>malvids</taxon>
        <taxon>Malvales</taxon>
        <taxon>Malvaceae</taxon>
        <taxon>Byttnerioideae</taxon>
        <taxon>Theobroma</taxon>
    </lineage>
</organism>
<dbReference type="EMBL" id="CM001881">
    <property type="protein sequence ID" value="EOY24240.1"/>
    <property type="molecule type" value="Genomic_DNA"/>
</dbReference>
<protein>
    <submittedName>
        <fullName evidence="1">Uncharacterized protein</fullName>
    </submittedName>
</protein>
<dbReference type="InParanoid" id="A0A061G331"/>
<keyword evidence="2" id="KW-1185">Reference proteome</keyword>
<dbReference type="HOGENOM" id="CLU_1828818_0_0_1"/>